<feature type="region of interest" description="Disordered" evidence="1">
    <location>
        <begin position="260"/>
        <end position="284"/>
    </location>
</feature>
<dbReference type="PROSITE" id="PS50011">
    <property type="entry name" value="PROTEIN_KINASE_DOM"/>
    <property type="match status" value="1"/>
</dbReference>
<feature type="compositionally biased region" description="Low complexity" evidence="1">
    <location>
        <begin position="274"/>
        <end position="284"/>
    </location>
</feature>
<evidence type="ECO:0000313" key="5">
    <source>
        <dbReference type="Proteomes" id="UP000693981"/>
    </source>
</evidence>
<dbReference type="AlphaFoldDB" id="A0A8T1VQ13"/>
<accession>A0A8T1VQ13</accession>
<feature type="transmembrane region" description="Helical" evidence="2">
    <location>
        <begin position="17"/>
        <end position="37"/>
    </location>
</feature>
<keyword evidence="2" id="KW-1133">Transmembrane helix</keyword>
<feature type="compositionally biased region" description="Polar residues" evidence="1">
    <location>
        <begin position="66"/>
        <end position="75"/>
    </location>
</feature>
<feature type="domain" description="Protein kinase" evidence="3">
    <location>
        <begin position="155"/>
        <end position="469"/>
    </location>
</feature>
<organism evidence="4 5">
    <name type="scientific">Phytophthora boehmeriae</name>
    <dbReference type="NCBI Taxonomy" id="109152"/>
    <lineage>
        <taxon>Eukaryota</taxon>
        <taxon>Sar</taxon>
        <taxon>Stramenopiles</taxon>
        <taxon>Oomycota</taxon>
        <taxon>Peronosporomycetes</taxon>
        <taxon>Peronosporales</taxon>
        <taxon>Peronosporaceae</taxon>
        <taxon>Phytophthora</taxon>
    </lineage>
</organism>
<dbReference type="InterPro" id="IPR001245">
    <property type="entry name" value="Ser-Thr/Tyr_kinase_cat_dom"/>
</dbReference>
<evidence type="ECO:0000313" key="4">
    <source>
        <dbReference type="EMBL" id="KAG7382269.1"/>
    </source>
</evidence>
<dbReference type="PANTHER" id="PTHR44329">
    <property type="entry name" value="SERINE/THREONINE-PROTEIN KINASE TNNI3K-RELATED"/>
    <property type="match status" value="1"/>
</dbReference>
<keyword evidence="2" id="KW-0812">Transmembrane</keyword>
<proteinExistence type="predicted"/>
<keyword evidence="5" id="KW-1185">Reference proteome</keyword>
<dbReference type="EMBL" id="JAGDFL010000727">
    <property type="protein sequence ID" value="KAG7382269.1"/>
    <property type="molecule type" value="Genomic_DNA"/>
</dbReference>
<dbReference type="InterPro" id="IPR000719">
    <property type="entry name" value="Prot_kinase_dom"/>
</dbReference>
<dbReference type="OrthoDB" id="535945at2759"/>
<dbReference type="InterPro" id="IPR051681">
    <property type="entry name" value="Ser/Thr_Kinases-Pseudokinases"/>
</dbReference>
<sequence length="470" mass="51247">MGSLRRLADSSSSFNDLYLIPMIIGGLLCVALLYWIITRRRRRNPHNNSDTNGVEVFDTPPLIEGQNASPSPNSVAVTSPMDPNASFASFKDAEPTKNVWLSGSGRTVTSVKSGSSSSGINAPEFMLETTQQDELFGILHHDAALATRRLAVDKIAFERVLTENSTRQLSLCQFEGEEIVVKRLTPPTHADEVFPALLTFVHEIQLAASLEHPNIARFLGVAWGTKLRLLCYVSEFLPRGDLASFLRRIRKRRLQQSSSTISVASGDSSSVVKGSQLSPPSLQSSGSGFLLTSWLEDKVPLAIGVARALVYLHSRRPIPIIYRVIRARKVELSDRYEPKLTDLAPAVGGAPPPDQEALAAGIGDAFWTAPELLSGGPATEASDIYAFGVLMAEIDSEAKRPYYNAQDTRSGEKLRAFQVLNLVASGQLRPHFAPSCPPEIRGLALACLQQNPTHRPTARDVLRSLQSSVQ</sequence>
<evidence type="ECO:0000256" key="2">
    <source>
        <dbReference type="SAM" id="Phobius"/>
    </source>
</evidence>
<name>A0A8T1VQ13_9STRA</name>
<keyword evidence="2" id="KW-0472">Membrane</keyword>
<feature type="region of interest" description="Disordered" evidence="1">
    <location>
        <begin position="44"/>
        <end position="75"/>
    </location>
</feature>
<dbReference type="PANTHER" id="PTHR44329:SF214">
    <property type="entry name" value="PROTEIN KINASE DOMAIN-CONTAINING PROTEIN"/>
    <property type="match status" value="1"/>
</dbReference>
<comment type="caution">
    <text evidence="4">The sequence shown here is derived from an EMBL/GenBank/DDBJ whole genome shotgun (WGS) entry which is preliminary data.</text>
</comment>
<reference evidence="4" key="1">
    <citation type="submission" date="2021-02" db="EMBL/GenBank/DDBJ databases">
        <authorList>
            <person name="Palmer J.M."/>
        </authorList>
    </citation>
    <scope>NUCLEOTIDE SEQUENCE</scope>
    <source>
        <strain evidence="4">SCRP23</strain>
    </source>
</reference>
<evidence type="ECO:0000256" key="1">
    <source>
        <dbReference type="SAM" id="MobiDB-lite"/>
    </source>
</evidence>
<protein>
    <recommendedName>
        <fullName evidence="3">Protein kinase domain-containing protein</fullName>
    </recommendedName>
</protein>
<dbReference type="GO" id="GO:0004674">
    <property type="term" value="F:protein serine/threonine kinase activity"/>
    <property type="evidence" value="ECO:0007669"/>
    <property type="project" value="TreeGrafter"/>
</dbReference>
<dbReference type="Proteomes" id="UP000693981">
    <property type="component" value="Unassembled WGS sequence"/>
</dbReference>
<dbReference type="Pfam" id="PF07714">
    <property type="entry name" value="PK_Tyr_Ser-Thr"/>
    <property type="match status" value="1"/>
</dbReference>
<gene>
    <name evidence="4" type="ORF">PHYBOEH_010546</name>
</gene>
<evidence type="ECO:0000259" key="3">
    <source>
        <dbReference type="PROSITE" id="PS50011"/>
    </source>
</evidence>
<dbReference type="GO" id="GO:0005524">
    <property type="term" value="F:ATP binding"/>
    <property type="evidence" value="ECO:0007669"/>
    <property type="project" value="InterPro"/>
</dbReference>
<feature type="compositionally biased region" description="Polar residues" evidence="1">
    <location>
        <begin position="260"/>
        <end position="273"/>
    </location>
</feature>